<gene>
    <name evidence="1" type="ORF">ERS007739_01534</name>
</gene>
<dbReference type="EMBL" id="CSBK01000604">
    <property type="protein sequence ID" value="COX62838.1"/>
    <property type="molecule type" value="Genomic_DNA"/>
</dbReference>
<comment type="caution">
    <text evidence="1">The sequence shown here is derived from an EMBL/GenBank/DDBJ whole genome shotgun (WGS) entry which is preliminary data.</text>
</comment>
<accession>A0A916L9Y1</accession>
<protein>
    <submittedName>
        <fullName evidence="1">Phage integrase family protein</fullName>
    </submittedName>
</protein>
<sequence length="54" mass="6075">MTAAERSTARASSANLTRRYLTHAELLMLARATGRFETLTLVLGYCGLRRFTVR</sequence>
<reference evidence="2" key="1">
    <citation type="submission" date="2015-03" db="EMBL/GenBank/DDBJ databases">
        <authorList>
            <consortium name="Pathogen Informatics"/>
        </authorList>
    </citation>
    <scope>NUCLEOTIDE SEQUENCE [LARGE SCALE GENOMIC DNA]</scope>
    <source>
        <strain evidence="2">N09902308</strain>
    </source>
</reference>
<dbReference type="AlphaFoldDB" id="A0A916L9Y1"/>
<organism evidence="1 2">
    <name type="scientific">Mycobacterium tuberculosis</name>
    <dbReference type="NCBI Taxonomy" id="1773"/>
    <lineage>
        <taxon>Bacteria</taxon>
        <taxon>Bacillati</taxon>
        <taxon>Actinomycetota</taxon>
        <taxon>Actinomycetes</taxon>
        <taxon>Mycobacteriales</taxon>
        <taxon>Mycobacteriaceae</taxon>
        <taxon>Mycobacterium</taxon>
        <taxon>Mycobacterium tuberculosis complex</taxon>
    </lineage>
</organism>
<name>A0A916L9Y1_MYCTX</name>
<evidence type="ECO:0000313" key="2">
    <source>
        <dbReference type="Proteomes" id="UP000039021"/>
    </source>
</evidence>
<evidence type="ECO:0000313" key="1">
    <source>
        <dbReference type="EMBL" id="COX62838.1"/>
    </source>
</evidence>
<proteinExistence type="predicted"/>
<dbReference type="Proteomes" id="UP000039021">
    <property type="component" value="Unassembled WGS sequence"/>
</dbReference>